<dbReference type="InterPro" id="IPR005002">
    <property type="entry name" value="PMM"/>
</dbReference>
<evidence type="ECO:0000313" key="13">
    <source>
        <dbReference type="EMBL" id="NLR77729.1"/>
    </source>
</evidence>
<organism evidence="13 14">
    <name type="scientific">Chitinophaga eiseniae</name>
    <dbReference type="NCBI Taxonomy" id="634771"/>
    <lineage>
        <taxon>Bacteria</taxon>
        <taxon>Pseudomonadati</taxon>
        <taxon>Bacteroidota</taxon>
        <taxon>Chitinophagia</taxon>
        <taxon>Chitinophagales</taxon>
        <taxon>Chitinophagaceae</taxon>
        <taxon>Chitinophaga</taxon>
    </lineage>
</organism>
<evidence type="ECO:0000256" key="3">
    <source>
        <dbReference type="ARBA" id="ARBA00009736"/>
    </source>
</evidence>
<dbReference type="SFLD" id="SFLDS00003">
    <property type="entry name" value="Haloacid_Dehalogenase"/>
    <property type="match status" value="1"/>
</dbReference>
<dbReference type="InterPro" id="IPR006379">
    <property type="entry name" value="HAD-SF_hydro_IIB"/>
</dbReference>
<dbReference type="UniPathway" id="UPA00126">
    <property type="reaction ID" value="UER00424"/>
</dbReference>
<gene>
    <name evidence="13" type="ORF">HGH91_03765</name>
</gene>
<keyword evidence="9" id="KW-0413">Isomerase</keyword>
<dbReference type="GO" id="GO:0016791">
    <property type="term" value="F:phosphatase activity"/>
    <property type="evidence" value="ECO:0007669"/>
    <property type="project" value="UniProtKB-ARBA"/>
</dbReference>
<evidence type="ECO:0000256" key="6">
    <source>
        <dbReference type="ARBA" id="ARBA00022490"/>
    </source>
</evidence>
<proteinExistence type="inferred from homology"/>
<feature type="active site" description="Proton donor/acceptor" evidence="10">
    <location>
        <position position="10"/>
    </location>
</feature>
<dbReference type="InterPro" id="IPR043169">
    <property type="entry name" value="PMM_cap"/>
</dbReference>
<dbReference type="SFLD" id="SFLDG01140">
    <property type="entry name" value="C2.B:_Phosphomannomutase_and_P"/>
    <property type="match status" value="1"/>
</dbReference>
<keyword evidence="7 12" id="KW-0479">Metal-binding</keyword>
<evidence type="ECO:0000256" key="11">
    <source>
        <dbReference type="PIRSR" id="PIRSR605002-2"/>
    </source>
</evidence>
<dbReference type="Proteomes" id="UP000552864">
    <property type="component" value="Unassembled WGS sequence"/>
</dbReference>
<evidence type="ECO:0000256" key="8">
    <source>
        <dbReference type="ARBA" id="ARBA00022842"/>
    </source>
</evidence>
<comment type="subunit">
    <text evidence="4">Homodimer.</text>
</comment>
<keyword evidence="14" id="KW-1185">Reference proteome</keyword>
<dbReference type="InterPro" id="IPR023214">
    <property type="entry name" value="HAD_sf"/>
</dbReference>
<name>A0A847SKR2_9BACT</name>
<evidence type="ECO:0000313" key="14">
    <source>
        <dbReference type="Proteomes" id="UP000552864"/>
    </source>
</evidence>
<comment type="caution">
    <text evidence="13">The sequence shown here is derived from an EMBL/GenBank/DDBJ whole genome shotgun (WGS) entry which is preliminary data.</text>
</comment>
<dbReference type="Gene3D" id="3.40.50.1000">
    <property type="entry name" value="HAD superfamily/HAD-like"/>
    <property type="match status" value="1"/>
</dbReference>
<keyword evidence="8 12" id="KW-0460">Magnesium</keyword>
<dbReference type="GO" id="GO:0009298">
    <property type="term" value="P:GDP-mannose biosynthetic process"/>
    <property type="evidence" value="ECO:0007669"/>
    <property type="project" value="UniProtKB-UniPathway"/>
</dbReference>
<comment type="cofactor">
    <cofactor evidence="12">
        <name>Mg(2+)</name>
        <dbReference type="ChEBI" id="CHEBI:18420"/>
    </cofactor>
</comment>
<feature type="binding site" evidence="12">
    <location>
        <position position="8"/>
    </location>
    <ligand>
        <name>Mg(2+)</name>
        <dbReference type="ChEBI" id="CHEBI:18420"/>
        <label>1</label>
    </ligand>
</feature>
<dbReference type="SFLD" id="SFLDG01143">
    <property type="entry name" value="C2.B.3:_Phosphomannomutase_Lik"/>
    <property type="match status" value="1"/>
</dbReference>
<dbReference type="GO" id="GO:0005829">
    <property type="term" value="C:cytosol"/>
    <property type="evidence" value="ECO:0007669"/>
    <property type="project" value="TreeGrafter"/>
</dbReference>
<keyword evidence="13" id="KW-0378">Hydrolase</keyword>
<dbReference type="Pfam" id="PF03332">
    <property type="entry name" value="PMM"/>
    <property type="match status" value="1"/>
</dbReference>
<dbReference type="SUPFAM" id="SSF56784">
    <property type="entry name" value="HAD-like"/>
    <property type="match status" value="1"/>
</dbReference>
<dbReference type="GO" id="GO:0006487">
    <property type="term" value="P:protein N-linked glycosylation"/>
    <property type="evidence" value="ECO:0007669"/>
    <property type="project" value="TreeGrafter"/>
</dbReference>
<comment type="pathway">
    <text evidence="2">Nucleotide-sugar biosynthesis; GDP-alpha-D-mannose biosynthesis; alpha-D-mannose 1-phosphate from D-fructose 6-phosphate: step 2/2.</text>
</comment>
<comment type="subcellular location">
    <subcellularLocation>
        <location evidence="1">Cytoplasm</location>
    </subcellularLocation>
</comment>
<dbReference type="Gene3D" id="3.30.1240.20">
    <property type="match status" value="1"/>
</dbReference>
<dbReference type="EC" id="5.4.2.8" evidence="5"/>
<feature type="binding site" evidence="11">
    <location>
        <position position="124"/>
    </location>
    <ligand>
        <name>alpha-D-mannose 1-phosphate</name>
        <dbReference type="ChEBI" id="CHEBI:58409"/>
    </ligand>
</feature>
<feature type="binding site" evidence="11">
    <location>
        <position position="175"/>
    </location>
    <ligand>
        <name>alpha-D-mannose 1-phosphate</name>
        <dbReference type="ChEBI" id="CHEBI:58409"/>
    </ligand>
</feature>
<evidence type="ECO:0000256" key="4">
    <source>
        <dbReference type="ARBA" id="ARBA00011738"/>
    </source>
</evidence>
<evidence type="ECO:0000256" key="10">
    <source>
        <dbReference type="PIRSR" id="PIRSR605002-1"/>
    </source>
</evidence>
<feature type="binding site" evidence="12">
    <location>
        <position position="10"/>
    </location>
    <ligand>
        <name>Mg(2+)</name>
        <dbReference type="ChEBI" id="CHEBI:18420"/>
        <label>1</label>
    </ligand>
</feature>
<dbReference type="NCBIfam" id="TIGR01484">
    <property type="entry name" value="HAD-SF-IIB"/>
    <property type="match status" value="1"/>
</dbReference>
<comment type="similarity">
    <text evidence="3">Belongs to the eukaryotic PMM family.</text>
</comment>
<evidence type="ECO:0000256" key="9">
    <source>
        <dbReference type="ARBA" id="ARBA00023235"/>
    </source>
</evidence>
<reference evidence="13 14" key="1">
    <citation type="submission" date="2020-04" db="EMBL/GenBank/DDBJ databases">
        <authorList>
            <person name="Yin C."/>
        </authorList>
    </citation>
    <scope>NUCLEOTIDE SEQUENCE [LARGE SCALE GENOMIC DNA]</scope>
    <source>
        <strain evidence="13 14">Ak56</strain>
    </source>
</reference>
<evidence type="ECO:0000256" key="2">
    <source>
        <dbReference type="ARBA" id="ARBA00004699"/>
    </source>
</evidence>
<accession>A0A847SKR2</accession>
<evidence type="ECO:0000256" key="12">
    <source>
        <dbReference type="PIRSR" id="PIRSR605002-3"/>
    </source>
</evidence>
<dbReference type="GO" id="GO:0046872">
    <property type="term" value="F:metal ion binding"/>
    <property type="evidence" value="ECO:0007669"/>
    <property type="project" value="UniProtKB-KW"/>
</dbReference>
<dbReference type="AlphaFoldDB" id="A0A847SKR2"/>
<sequence>MKKLIVFDLDGTLAESKAAIDPEMSTLLYSLLQVARVAIISGGAWPQFQQQVLEHLPDDERLQRLSILPTCGTQFYEYNRGWNKRYSEDLSTEEKAKIIQALQAVVATLGYQPAQHWGDTIEDRGSQITFSALGQEAPLEEKKKWDPDFSKRQQMKTLLEKMIPEFSINLGGTTSVDITKPGIDKAYGIHKLRDILIIGLAEMLFAGDAIFPGGNDYPAKETGVDCIKVRDPDETKRVIETIVVCYTVL</sequence>
<feature type="binding site" evidence="11">
    <location>
        <position position="177"/>
    </location>
    <ligand>
        <name>alpha-D-mannose 1-phosphate</name>
        <dbReference type="ChEBI" id="CHEBI:58409"/>
    </ligand>
</feature>
<dbReference type="RefSeq" id="WP_168737108.1">
    <property type="nucleotide sequence ID" value="NZ_JABAHZ010000001.1"/>
</dbReference>
<feature type="binding site" evidence="12">
    <location>
        <position position="208"/>
    </location>
    <ligand>
        <name>Mg(2+)</name>
        <dbReference type="ChEBI" id="CHEBI:18420"/>
        <label>1</label>
    </ligand>
</feature>
<feature type="active site" description="Nucleophile" evidence="10">
    <location>
        <position position="8"/>
    </location>
</feature>
<dbReference type="PANTHER" id="PTHR10466:SF0">
    <property type="entry name" value="PHOSPHOMANNOMUTASE"/>
    <property type="match status" value="1"/>
</dbReference>
<dbReference type="GO" id="GO:0006013">
    <property type="term" value="P:mannose metabolic process"/>
    <property type="evidence" value="ECO:0007669"/>
    <property type="project" value="TreeGrafter"/>
</dbReference>
<dbReference type="PANTHER" id="PTHR10466">
    <property type="entry name" value="PHOSPHOMANNOMUTASE"/>
    <property type="match status" value="1"/>
</dbReference>
<dbReference type="GO" id="GO:0004615">
    <property type="term" value="F:phosphomannomutase activity"/>
    <property type="evidence" value="ECO:0007669"/>
    <property type="project" value="UniProtKB-EC"/>
</dbReference>
<keyword evidence="6" id="KW-0963">Cytoplasm</keyword>
<dbReference type="EMBL" id="JABAHZ010000001">
    <property type="protein sequence ID" value="NLR77729.1"/>
    <property type="molecule type" value="Genomic_DNA"/>
</dbReference>
<evidence type="ECO:0000256" key="7">
    <source>
        <dbReference type="ARBA" id="ARBA00022723"/>
    </source>
</evidence>
<dbReference type="InterPro" id="IPR036412">
    <property type="entry name" value="HAD-like_sf"/>
</dbReference>
<evidence type="ECO:0000256" key="1">
    <source>
        <dbReference type="ARBA" id="ARBA00004496"/>
    </source>
</evidence>
<protein>
    <recommendedName>
        <fullName evidence="5">phosphomannomutase</fullName>
        <ecNumber evidence="5">5.4.2.8</ecNumber>
    </recommendedName>
</protein>
<evidence type="ECO:0000256" key="5">
    <source>
        <dbReference type="ARBA" id="ARBA00012730"/>
    </source>
</evidence>